<evidence type="ECO:0000256" key="1">
    <source>
        <dbReference type="SAM" id="MobiDB-lite"/>
    </source>
</evidence>
<evidence type="ECO:0000313" key="3">
    <source>
        <dbReference type="Proteomes" id="UP000268007"/>
    </source>
</evidence>
<proteinExistence type="predicted"/>
<keyword evidence="3" id="KW-1185">Reference proteome</keyword>
<organism evidence="2 3">
    <name type="scientific">Mucilaginibacter gracilis</name>
    <dbReference type="NCBI Taxonomy" id="423350"/>
    <lineage>
        <taxon>Bacteria</taxon>
        <taxon>Pseudomonadati</taxon>
        <taxon>Bacteroidota</taxon>
        <taxon>Sphingobacteriia</taxon>
        <taxon>Sphingobacteriales</taxon>
        <taxon>Sphingobacteriaceae</taxon>
        <taxon>Mucilaginibacter</taxon>
    </lineage>
</organism>
<name>A0A495IVX8_9SPHI</name>
<dbReference type="AlphaFoldDB" id="A0A495IVX8"/>
<accession>A0A495IVX8</accession>
<reference evidence="2 3" key="1">
    <citation type="submission" date="2018-10" db="EMBL/GenBank/DDBJ databases">
        <title>Genomic Encyclopedia of Archaeal and Bacterial Type Strains, Phase II (KMG-II): from individual species to whole genera.</title>
        <authorList>
            <person name="Goeker M."/>
        </authorList>
    </citation>
    <scope>NUCLEOTIDE SEQUENCE [LARGE SCALE GENOMIC DNA]</scope>
    <source>
        <strain evidence="2 3">DSM 18602</strain>
    </source>
</reference>
<gene>
    <name evidence="2" type="ORF">BDD43_0597</name>
</gene>
<dbReference type="Proteomes" id="UP000268007">
    <property type="component" value="Unassembled WGS sequence"/>
</dbReference>
<sequence>MQQQEHGRLSEVGLVSKDNSTSEQLPAQMMQEHEEGASHQISVADFTAKLRGFQLSSVLEKNIQLVIFHMTSLRSIKKCNPGVI</sequence>
<evidence type="ECO:0000313" key="2">
    <source>
        <dbReference type="EMBL" id="RKR80481.1"/>
    </source>
</evidence>
<comment type="caution">
    <text evidence="2">The sequence shown here is derived from an EMBL/GenBank/DDBJ whole genome shotgun (WGS) entry which is preliminary data.</text>
</comment>
<protein>
    <submittedName>
        <fullName evidence="2">Uncharacterized protein</fullName>
    </submittedName>
</protein>
<dbReference type="EMBL" id="RBKU01000001">
    <property type="protein sequence ID" value="RKR80481.1"/>
    <property type="molecule type" value="Genomic_DNA"/>
</dbReference>
<feature type="region of interest" description="Disordered" evidence="1">
    <location>
        <begin position="1"/>
        <end position="38"/>
    </location>
</feature>
<dbReference type="RefSeq" id="WP_121196256.1">
    <property type="nucleotide sequence ID" value="NZ_RBKU01000001.1"/>
</dbReference>